<feature type="region of interest" description="Disordered" evidence="2">
    <location>
        <begin position="365"/>
        <end position="395"/>
    </location>
</feature>
<dbReference type="PROSITE" id="PS00662">
    <property type="entry name" value="T2SP_E"/>
    <property type="match status" value="1"/>
</dbReference>
<dbReference type="NCBIfam" id="TIGR01420">
    <property type="entry name" value="pilT_fam"/>
    <property type="match status" value="1"/>
</dbReference>
<dbReference type="InterPro" id="IPR050921">
    <property type="entry name" value="T4SS_GSP_E_ATPase"/>
</dbReference>
<keyword evidence="5" id="KW-1185">Reference proteome</keyword>
<dbReference type="EMBL" id="CP000267">
    <property type="protein sequence ID" value="ABD69770.1"/>
    <property type="molecule type" value="Genomic_DNA"/>
</dbReference>
<dbReference type="Proteomes" id="UP000008332">
    <property type="component" value="Chromosome"/>
</dbReference>
<dbReference type="KEGG" id="rfr:Rfer_2045"/>
<evidence type="ECO:0000259" key="3">
    <source>
        <dbReference type="PROSITE" id="PS00662"/>
    </source>
</evidence>
<dbReference type="OrthoDB" id="5790493at2"/>
<evidence type="ECO:0000256" key="1">
    <source>
        <dbReference type="ARBA" id="ARBA00006611"/>
    </source>
</evidence>
<protein>
    <submittedName>
        <fullName evidence="4">Twitching motility protein</fullName>
    </submittedName>
</protein>
<comment type="similarity">
    <text evidence="1">Belongs to the GSP E family.</text>
</comment>
<dbReference type="AlphaFoldDB" id="Q21WT3"/>
<dbReference type="STRING" id="338969.Rfer_2045"/>
<sequence length="395" mass="43133">MATSAPNATPGTSGTMERILRLMSEKKASDVYLSSNSPALIRINGQCVPINSQMLPPEAPRNLLAEILPPNRLEELEELNELNIGWSLAGVGRFRISAMRQRGSIAAVIRYISVDIPALDTLGVPLILGQLIMEKRGLLLMVGATGAGKSTTMASIIDHRNANATGHILTIEDPMEFLFKNKRSVVNQREVGTDTQSTHIALKNALRQAPDVIMIGEIRDRETMSAAIAYAQTGHLCLATLHANNSYQALNRILSFYPVEVRQTMLGDLSASLKAIVSQRLLRTTAGGRIPAVEIMLNTNLVAEMIEKGDFSGVKDAMEKSMAEGGQTFEQDIARLILEGVVDRKEGLLNSDSPTNLMWRLQNDFNARTQASEPAEDPDDQPSFTEITFDVKHGS</sequence>
<dbReference type="eggNOG" id="COG5008">
    <property type="taxonomic scope" value="Bacteria"/>
</dbReference>
<feature type="domain" description="Bacterial type II secretion system protein E" evidence="3">
    <location>
        <begin position="206"/>
        <end position="220"/>
    </location>
</feature>
<dbReference type="SUPFAM" id="SSF52540">
    <property type="entry name" value="P-loop containing nucleoside triphosphate hydrolases"/>
    <property type="match status" value="1"/>
</dbReference>
<evidence type="ECO:0000313" key="5">
    <source>
        <dbReference type="Proteomes" id="UP000008332"/>
    </source>
</evidence>
<reference evidence="5" key="1">
    <citation type="submission" date="2006-02" db="EMBL/GenBank/DDBJ databases">
        <title>Complete sequence of chromosome of Rhodoferax ferrireducens DSM 15236.</title>
        <authorList>
            <person name="Copeland A."/>
            <person name="Lucas S."/>
            <person name="Lapidus A."/>
            <person name="Barry K."/>
            <person name="Detter J.C."/>
            <person name="Glavina del Rio T."/>
            <person name="Hammon N."/>
            <person name="Israni S."/>
            <person name="Pitluck S."/>
            <person name="Brettin T."/>
            <person name="Bruce D."/>
            <person name="Han C."/>
            <person name="Tapia R."/>
            <person name="Gilna P."/>
            <person name="Kiss H."/>
            <person name="Schmutz J."/>
            <person name="Larimer F."/>
            <person name="Land M."/>
            <person name="Kyrpides N."/>
            <person name="Ivanova N."/>
            <person name="Richardson P."/>
        </authorList>
    </citation>
    <scope>NUCLEOTIDE SEQUENCE [LARGE SCALE GENOMIC DNA]</scope>
    <source>
        <strain evidence="5">ATCC BAA-621 / DSM 15236 / T118</strain>
    </source>
</reference>
<organism evidence="4 5">
    <name type="scientific">Albidiferax ferrireducens (strain ATCC BAA-621 / DSM 15236 / T118)</name>
    <name type="common">Rhodoferax ferrireducens</name>
    <dbReference type="NCBI Taxonomy" id="338969"/>
    <lineage>
        <taxon>Bacteria</taxon>
        <taxon>Pseudomonadati</taxon>
        <taxon>Pseudomonadota</taxon>
        <taxon>Betaproteobacteria</taxon>
        <taxon>Burkholderiales</taxon>
        <taxon>Comamonadaceae</taxon>
        <taxon>Rhodoferax</taxon>
    </lineage>
</organism>
<dbReference type="RefSeq" id="WP_011464338.1">
    <property type="nucleotide sequence ID" value="NC_007908.1"/>
</dbReference>
<dbReference type="InterPro" id="IPR001482">
    <property type="entry name" value="T2SS/T4SS_dom"/>
</dbReference>
<dbReference type="GO" id="GO:0016887">
    <property type="term" value="F:ATP hydrolysis activity"/>
    <property type="evidence" value="ECO:0007669"/>
    <property type="project" value="InterPro"/>
</dbReference>
<name>Q21WT3_ALBFT</name>
<proteinExistence type="inferred from homology"/>
<dbReference type="Gene3D" id="3.30.450.90">
    <property type="match status" value="1"/>
</dbReference>
<evidence type="ECO:0000313" key="4">
    <source>
        <dbReference type="EMBL" id="ABD69770.1"/>
    </source>
</evidence>
<evidence type="ECO:0000256" key="2">
    <source>
        <dbReference type="SAM" id="MobiDB-lite"/>
    </source>
</evidence>
<dbReference type="PANTHER" id="PTHR30486:SF12">
    <property type="entry name" value="TYPE IV PILUS ATPASE PILU"/>
    <property type="match status" value="1"/>
</dbReference>
<dbReference type="GO" id="GO:0005524">
    <property type="term" value="F:ATP binding"/>
    <property type="evidence" value="ECO:0007669"/>
    <property type="project" value="InterPro"/>
</dbReference>
<dbReference type="Pfam" id="PF00437">
    <property type="entry name" value="T2SSE"/>
    <property type="match status" value="1"/>
</dbReference>
<dbReference type="InterPro" id="IPR027417">
    <property type="entry name" value="P-loop_NTPase"/>
</dbReference>
<dbReference type="CDD" id="cd01131">
    <property type="entry name" value="PilT"/>
    <property type="match status" value="1"/>
</dbReference>
<accession>Q21WT3</accession>
<dbReference type="Gene3D" id="3.40.50.300">
    <property type="entry name" value="P-loop containing nucleotide triphosphate hydrolases"/>
    <property type="match status" value="1"/>
</dbReference>
<dbReference type="PANTHER" id="PTHR30486">
    <property type="entry name" value="TWITCHING MOTILITY PROTEIN PILT"/>
    <property type="match status" value="1"/>
</dbReference>
<dbReference type="HOGENOM" id="CLU_013446_4_0_4"/>
<dbReference type="InterPro" id="IPR006321">
    <property type="entry name" value="PilT/PilU"/>
</dbReference>
<gene>
    <name evidence="4" type="ordered locus">Rfer_2045</name>
</gene>